<dbReference type="RefSeq" id="WP_042839821.1">
    <property type="nucleotide sequence ID" value="NZ_CQEH01000013.1"/>
</dbReference>
<evidence type="ECO:0000313" key="10">
    <source>
        <dbReference type="Proteomes" id="UP000038647"/>
    </source>
</evidence>
<accession>A0A0T9TJY5</accession>
<keyword evidence="10" id="KW-1185">Reference proteome</keyword>
<dbReference type="Pfam" id="PF00482">
    <property type="entry name" value="T2SSF"/>
    <property type="match status" value="1"/>
</dbReference>
<proteinExistence type="predicted"/>
<feature type="transmembrane region" description="Helical" evidence="6">
    <location>
        <begin position="250"/>
        <end position="270"/>
    </location>
</feature>
<feature type="transmembrane region" description="Helical" evidence="6">
    <location>
        <begin position="70"/>
        <end position="94"/>
    </location>
</feature>
<dbReference type="Proteomes" id="UP000041595">
    <property type="component" value="Unassembled WGS sequence"/>
</dbReference>
<evidence type="ECO:0000313" key="11">
    <source>
        <dbReference type="Proteomes" id="UP000041595"/>
    </source>
</evidence>
<evidence type="ECO:0000256" key="3">
    <source>
        <dbReference type="ARBA" id="ARBA00022692"/>
    </source>
</evidence>
<organism evidence="8 11">
    <name type="scientific">Yersinia aldovae</name>
    <dbReference type="NCBI Taxonomy" id="29483"/>
    <lineage>
        <taxon>Bacteria</taxon>
        <taxon>Pseudomonadati</taxon>
        <taxon>Pseudomonadota</taxon>
        <taxon>Gammaproteobacteria</taxon>
        <taxon>Enterobacterales</taxon>
        <taxon>Yersiniaceae</taxon>
        <taxon>Yersinia</taxon>
    </lineage>
</organism>
<dbReference type="PANTHER" id="PTHR35007:SF2">
    <property type="entry name" value="PILUS ASSEMBLE PROTEIN"/>
    <property type="match status" value="1"/>
</dbReference>
<reference evidence="9 10" key="2">
    <citation type="submission" date="2015-03" db="EMBL/GenBank/DDBJ databases">
        <authorList>
            <consortium name="Pathogen Informatics"/>
            <person name="Murphy D."/>
        </authorList>
    </citation>
    <scope>NUCLEOTIDE SEQUENCE [LARGE SCALE GENOMIC DNA]</scope>
    <source>
        <strain evidence="9 10">IP08791</strain>
    </source>
</reference>
<keyword evidence="3 6" id="KW-0812">Transmembrane</keyword>
<dbReference type="GO" id="GO:0005886">
    <property type="term" value="C:plasma membrane"/>
    <property type="evidence" value="ECO:0007669"/>
    <property type="project" value="UniProtKB-SubCell"/>
</dbReference>
<feature type="transmembrane region" description="Helical" evidence="6">
    <location>
        <begin position="6"/>
        <end position="22"/>
    </location>
</feature>
<dbReference type="eggNOG" id="COG2064">
    <property type="taxonomic scope" value="Bacteria"/>
</dbReference>
<protein>
    <submittedName>
        <fullName evidence="8 9">Tight adherance operon protein</fullName>
    </submittedName>
</protein>
<keyword evidence="5 6" id="KW-0472">Membrane</keyword>
<keyword evidence="2" id="KW-1003">Cell membrane</keyword>
<evidence type="ECO:0000259" key="7">
    <source>
        <dbReference type="Pfam" id="PF00482"/>
    </source>
</evidence>
<dbReference type="PANTHER" id="PTHR35007">
    <property type="entry name" value="INTEGRAL MEMBRANE PROTEIN-RELATED"/>
    <property type="match status" value="1"/>
</dbReference>
<name>A0A0T9TJY5_YERAL</name>
<evidence type="ECO:0000313" key="9">
    <source>
        <dbReference type="EMBL" id="CNL33630.1"/>
    </source>
</evidence>
<comment type="subcellular location">
    <subcellularLocation>
        <location evidence="1">Cell membrane</location>
        <topology evidence="1">Multi-pass membrane protein</topology>
    </subcellularLocation>
</comment>
<evidence type="ECO:0000256" key="5">
    <source>
        <dbReference type="ARBA" id="ARBA00023136"/>
    </source>
</evidence>
<reference evidence="8 11" key="1">
    <citation type="submission" date="2015-03" db="EMBL/GenBank/DDBJ databases">
        <authorList>
            <person name="Murphy D."/>
        </authorList>
    </citation>
    <scope>NUCLEOTIDE SEQUENCE [LARGE SCALE GENOMIC DNA]</scope>
    <source>
        <strain evidence="8 11">IP06005</strain>
    </source>
</reference>
<evidence type="ECO:0000256" key="1">
    <source>
        <dbReference type="ARBA" id="ARBA00004651"/>
    </source>
</evidence>
<dbReference type="InterPro" id="IPR018076">
    <property type="entry name" value="T2SS_GspF_dom"/>
</dbReference>
<dbReference type="OrthoDB" id="9810662at2"/>
<sequence>MSIILFMVVALFGLSTFLITNKRSNKTIIYKKINDKDVSQDSHESKKIKTKKENNLSCFIKLPYIIHNIIYLRMLLFMILFTISCILIATDVIATNSVTLLYFCFIMLIVVIYFPRVIIRNIVSKKIRTLLQSLPFFIDITAACVQSGMTIDSSLSYTAKKFKLINADLSLIMLKITKRAEINGLENAIKEFQQYSTETEIKMFCSALQYSIIFGSTVYDQLIKLSQDMREMQLLVTEEKNSKLSSKLTLPLFVFILIPFVALVISPSVLELLKYVQTI</sequence>
<dbReference type="EMBL" id="CQEJ01000006">
    <property type="protein sequence ID" value="CNK87552.1"/>
    <property type="molecule type" value="Genomic_DNA"/>
</dbReference>
<gene>
    <name evidence="8" type="primary">tadC</name>
    <name evidence="8" type="ORF">ERS137965_01326</name>
    <name evidence="9" type="ORF">ERS137966_02935</name>
</gene>
<dbReference type="STRING" id="1453495.AT01_1928"/>
<evidence type="ECO:0000256" key="2">
    <source>
        <dbReference type="ARBA" id="ARBA00022475"/>
    </source>
</evidence>
<evidence type="ECO:0000313" key="8">
    <source>
        <dbReference type="EMBL" id="CNK87552.1"/>
    </source>
</evidence>
<keyword evidence="4 6" id="KW-1133">Transmembrane helix</keyword>
<dbReference type="AlphaFoldDB" id="A0A0T9TJY5"/>
<feature type="domain" description="Type II secretion system protein GspF" evidence="7">
    <location>
        <begin position="137"/>
        <end position="265"/>
    </location>
</feature>
<dbReference type="EMBL" id="CQEH01000013">
    <property type="protein sequence ID" value="CNL33630.1"/>
    <property type="molecule type" value="Genomic_DNA"/>
</dbReference>
<feature type="transmembrane region" description="Helical" evidence="6">
    <location>
        <begin position="100"/>
        <end position="119"/>
    </location>
</feature>
<evidence type="ECO:0000256" key="6">
    <source>
        <dbReference type="SAM" id="Phobius"/>
    </source>
</evidence>
<evidence type="ECO:0000256" key="4">
    <source>
        <dbReference type="ARBA" id="ARBA00022989"/>
    </source>
</evidence>
<dbReference type="Proteomes" id="UP000038647">
    <property type="component" value="Unassembled WGS sequence"/>
</dbReference>